<accession>A0A3A8JIU3</accession>
<sequence length="150" mass="17077">MLFEHQHGDTVVLAVDKPADVLGDDLRGVERMQWRQWLRTGQDAVQDGDDLQSQHLNLPVRGGHHHRDAGVSGQPRTAYVPGDDLRGVERMQWHDALWTGGDAVEVRDELHPQRSDMPVRSEQQHPDTGVHDRSSSLVGDLQWHVREHKQ</sequence>
<feature type="region of interest" description="Disordered" evidence="1">
    <location>
        <begin position="54"/>
        <end position="76"/>
    </location>
</feature>
<reference evidence="3" key="1">
    <citation type="submission" date="2018-09" db="EMBL/GenBank/DDBJ databases">
        <authorList>
            <person name="Livingstone P.G."/>
            <person name="Whitworth D.E."/>
        </authorList>
    </citation>
    <scope>NUCLEOTIDE SEQUENCE [LARGE SCALE GENOMIC DNA]</scope>
    <source>
        <strain evidence="3">CA043D</strain>
    </source>
</reference>
<gene>
    <name evidence="2" type="ORF">D7X32_40810</name>
</gene>
<feature type="compositionally biased region" description="Basic and acidic residues" evidence="1">
    <location>
        <begin position="107"/>
        <end position="134"/>
    </location>
</feature>
<evidence type="ECO:0000313" key="2">
    <source>
        <dbReference type="EMBL" id="RKG94888.1"/>
    </source>
</evidence>
<name>A0A3A8JIU3_9BACT</name>
<evidence type="ECO:0000313" key="3">
    <source>
        <dbReference type="Proteomes" id="UP000268313"/>
    </source>
</evidence>
<protein>
    <submittedName>
        <fullName evidence="2">Uncharacterized protein</fullName>
    </submittedName>
</protein>
<proteinExistence type="predicted"/>
<evidence type="ECO:0000256" key="1">
    <source>
        <dbReference type="SAM" id="MobiDB-lite"/>
    </source>
</evidence>
<keyword evidence="3" id="KW-1185">Reference proteome</keyword>
<dbReference type="AlphaFoldDB" id="A0A3A8JIU3"/>
<organism evidence="2 3">
    <name type="scientific">Corallococcus carmarthensis</name>
    <dbReference type="NCBI Taxonomy" id="2316728"/>
    <lineage>
        <taxon>Bacteria</taxon>
        <taxon>Pseudomonadati</taxon>
        <taxon>Myxococcota</taxon>
        <taxon>Myxococcia</taxon>
        <taxon>Myxococcales</taxon>
        <taxon>Cystobacterineae</taxon>
        <taxon>Myxococcaceae</taxon>
        <taxon>Corallococcus</taxon>
    </lineage>
</organism>
<feature type="region of interest" description="Disordered" evidence="1">
    <location>
        <begin position="107"/>
        <end position="139"/>
    </location>
</feature>
<dbReference type="Proteomes" id="UP000268313">
    <property type="component" value="Unassembled WGS sequence"/>
</dbReference>
<comment type="caution">
    <text evidence="2">The sequence shown here is derived from an EMBL/GenBank/DDBJ whole genome shotgun (WGS) entry which is preliminary data.</text>
</comment>
<dbReference type="EMBL" id="RAWE01000299">
    <property type="protein sequence ID" value="RKG94888.1"/>
    <property type="molecule type" value="Genomic_DNA"/>
</dbReference>